<dbReference type="Proteomes" id="UP001609176">
    <property type="component" value="Unassembled WGS sequence"/>
</dbReference>
<evidence type="ECO:0000313" key="4">
    <source>
        <dbReference type="Proteomes" id="UP001609176"/>
    </source>
</evidence>
<dbReference type="PANTHER" id="PTHR43798:SF33">
    <property type="entry name" value="HYDROLASE, PUTATIVE (AFU_ORTHOLOGUE AFUA_2G14860)-RELATED"/>
    <property type="match status" value="1"/>
</dbReference>
<evidence type="ECO:0000259" key="1">
    <source>
        <dbReference type="Pfam" id="PF12697"/>
    </source>
</evidence>
<feature type="domain" description="AB hydrolase-1" evidence="1">
    <location>
        <begin position="43"/>
        <end position="260"/>
    </location>
</feature>
<proteinExistence type="predicted"/>
<dbReference type="GO" id="GO:0016787">
    <property type="term" value="F:hydrolase activity"/>
    <property type="evidence" value="ECO:0007669"/>
    <property type="project" value="UniProtKB-KW"/>
</dbReference>
<evidence type="ECO:0000313" key="2">
    <source>
        <dbReference type="EMBL" id="MFH5232462.1"/>
    </source>
</evidence>
<dbReference type="PANTHER" id="PTHR43798">
    <property type="entry name" value="MONOACYLGLYCEROL LIPASE"/>
    <property type="match status" value="1"/>
</dbReference>
<protein>
    <submittedName>
        <fullName evidence="3">Alpha/beta fold hydrolase</fullName>
    </submittedName>
</protein>
<dbReference type="InterPro" id="IPR000073">
    <property type="entry name" value="AB_hydrolase_1"/>
</dbReference>
<evidence type="ECO:0000313" key="3">
    <source>
        <dbReference type="EMBL" id="MFH5245655.1"/>
    </source>
</evidence>
<organism evidence="3 4">
    <name type="scientific">Antrihabitans spumae</name>
    <dbReference type="NCBI Taxonomy" id="3373370"/>
    <lineage>
        <taxon>Bacteria</taxon>
        <taxon>Bacillati</taxon>
        <taxon>Actinomycetota</taxon>
        <taxon>Actinomycetes</taxon>
        <taxon>Mycobacteriales</taxon>
        <taxon>Nocardiaceae</taxon>
        <taxon>Antrihabitans</taxon>
    </lineage>
</organism>
<gene>
    <name evidence="3" type="ORF">ACHIPV_27835</name>
    <name evidence="2" type="ORF">ACHIRB_28440</name>
</gene>
<keyword evidence="5" id="KW-1185">Reference proteome</keyword>
<name>A0ABW7KT89_9NOCA</name>
<dbReference type="EMBL" id="JBIMSP010000089">
    <property type="protein sequence ID" value="MFH5245655.1"/>
    <property type="molecule type" value="Genomic_DNA"/>
</dbReference>
<dbReference type="Pfam" id="PF12697">
    <property type="entry name" value="Abhydrolase_6"/>
    <property type="match status" value="1"/>
</dbReference>
<dbReference type="Gene3D" id="3.40.50.1820">
    <property type="entry name" value="alpha/beta hydrolase"/>
    <property type="match status" value="1"/>
</dbReference>
<sequence length="272" mass="28387">MTMATEQGTVTSQDGATIAYELSGQGPVIVLVAAALSDRSDTTKLAKLLSANFTVINYDRRGRGKSADTKPYSPQREIEDIAALIAAGGGSAALFGSSSGAVLCLDAATSMDNTVTKVALFEPPLILDDSRPPVGDAFTQAVTEALNAGNASKAVKLFMGKALGVPAFGVIMMRFMPGWSKMVAMAATLPYDLNIVSGIQDGKPLPTDRWKVNVPTLILTGQKSEQFFHTGAAALAALLSDATHKILPGVHHGSVVMSPKSVGEELTAFFKS</sequence>
<evidence type="ECO:0000313" key="5">
    <source>
        <dbReference type="Proteomes" id="UP001609219"/>
    </source>
</evidence>
<dbReference type="Proteomes" id="UP001609219">
    <property type="component" value="Unassembled WGS sequence"/>
</dbReference>
<comment type="caution">
    <text evidence="3">The sequence shown here is derived from an EMBL/GenBank/DDBJ whole genome shotgun (WGS) entry which is preliminary data.</text>
</comment>
<dbReference type="SUPFAM" id="SSF53474">
    <property type="entry name" value="alpha/beta-Hydrolases"/>
    <property type="match status" value="1"/>
</dbReference>
<dbReference type="InterPro" id="IPR029058">
    <property type="entry name" value="AB_hydrolase_fold"/>
</dbReference>
<dbReference type="InterPro" id="IPR050266">
    <property type="entry name" value="AB_hydrolase_sf"/>
</dbReference>
<keyword evidence="3" id="KW-0378">Hydrolase</keyword>
<reference evidence="4 5" key="1">
    <citation type="submission" date="2024-10" db="EMBL/GenBank/DDBJ databases">
        <authorList>
            <person name="Riesco R."/>
        </authorList>
    </citation>
    <scope>NUCLEOTIDE SEQUENCE [LARGE SCALE GENOMIC DNA]</scope>
    <source>
        <strain evidence="3 4">NCIMB 15448</strain>
        <strain evidence="2 5">NCIMB 15450</strain>
    </source>
</reference>
<dbReference type="EMBL" id="JBIMSN010000149">
    <property type="protein sequence ID" value="MFH5232462.1"/>
    <property type="molecule type" value="Genomic_DNA"/>
</dbReference>
<accession>A0ABW7KT89</accession>
<dbReference type="RefSeq" id="WP_395126410.1">
    <property type="nucleotide sequence ID" value="NZ_JBIMSP010000089.1"/>
</dbReference>